<keyword evidence="3" id="KW-1185">Reference proteome</keyword>
<evidence type="ECO:0000256" key="1">
    <source>
        <dbReference type="SAM" id="Phobius"/>
    </source>
</evidence>
<dbReference type="GeneID" id="64349069"/>
<dbReference type="EMBL" id="JSUH01000008">
    <property type="protein sequence ID" value="KHD97409.1"/>
    <property type="molecule type" value="Genomic_DNA"/>
</dbReference>
<keyword evidence="1" id="KW-1133">Transmembrane helix</keyword>
<keyword evidence="1" id="KW-0812">Transmembrane</keyword>
<sequence length="69" mass="7275">MTTHWLRSPGPGTKALMVLTAVLGVVAVVLHFAGQGDPAASAPGSLRNVFVFATFVSAFVTYLTGRRRT</sequence>
<reference evidence="2 3" key="1">
    <citation type="journal article" date="2003" name="Int. J. Syst. Evol. Microbiol.">
        <title>Kocuria polaris sp. nov., an orange-pigmented psychrophilic bacterium isolated from an Antarctic cyanobacterial mat sample.</title>
        <authorList>
            <person name="Reddy G.S."/>
            <person name="Prakash J.S."/>
            <person name="Prabahar V."/>
            <person name="Matsumoto G.I."/>
            <person name="Stackebrandt E."/>
            <person name="Shivaji S."/>
        </authorList>
    </citation>
    <scope>NUCLEOTIDE SEQUENCE [LARGE SCALE GENOMIC DNA]</scope>
    <source>
        <strain evidence="2 3">CMS 76or</strain>
    </source>
</reference>
<gene>
    <name evidence="2" type="ORF">GY22_10495</name>
</gene>
<keyword evidence="1" id="KW-0472">Membrane</keyword>
<evidence type="ECO:0000313" key="2">
    <source>
        <dbReference type="EMBL" id="KHD97409.1"/>
    </source>
</evidence>
<evidence type="ECO:0000313" key="3">
    <source>
        <dbReference type="Proteomes" id="UP000030466"/>
    </source>
</evidence>
<dbReference type="Proteomes" id="UP000030466">
    <property type="component" value="Unassembled WGS sequence"/>
</dbReference>
<accession>A0A0A6VU36</accession>
<protein>
    <submittedName>
        <fullName evidence="2">Uncharacterized protein</fullName>
    </submittedName>
</protein>
<dbReference type="RefSeq" id="WP_017832417.1">
    <property type="nucleotide sequence ID" value="NZ_JSUH01000008.1"/>
</dbReference>
<organism evidence="2 3">
    <name type="scientific">Kocuria rosea subsp. polaris</name>
    <dbReference type="NCBI Taxonomy" id="136273"/>
    <lineage>
        <taxon>Bacteria</taxon>
        <taxon>Bacillati</taxon>
        <taxon>Actinomycetota</taxon>
        <taxon>Actinomycetes</taxon>
        <taxon>Micrococcales</taxon>
        <taxon>Micrococcaceae</taxon>
        <taxon>Kocuria</taxon>
    </lineage>
</organism>
<dbReference type="AlphaFoldDB" id="A0A0A6VU36"/>
<feature type="transmembrane region" description="Helical" evidence="1">
    <location>
        <begin position="12"/>
        <end position="33"/>
    </location>
</feature>
<comment type="caution">
    <text evidence="2">The sequence shown here is derived from an EMBL/GenBank/DDBJ whole genome shotgun (WGS) entry which is preliminary data.</text>
</comment>
<name>A0A0A6VU36_KOCRO</name>
<feature type="transmembrane region" description="Helical" evidence="1">
    <location>
        <begin position="45"/>
        <end position="65"/>
    </location>
</feature>
<proteinExistence type="predicted"/>